<dbReference type="InterPro" id="IPR047201">
    <property type="entry name" value="ERI-1_3'hExo-like"/>
</dbReference>
<feature type="domain" description="Exonuclease" evidence="5">
    <location>
        <begin position="134"/>
        <end position="322"/>
    </location>
</feature>
<dbReference type="InParanoid" id="D2UX37"/>
<evidence type="ECO:0000313" key="7">
    <source>
        <dbReference type="Proteomes" id="UP000006671"/>
    </source>
</evidence>
<dbReference type="GO" id="GO:0003676">
    <property type="term" value="F:nucleic acid binding"/>
    <property type="evidence" value="ECO:0007669"/>
    <property type="project" value="InterPro"/>
</dbReference>
<name>D2UX37_NAEGR</name>
<dbReference type="InterPro" id="IPR013520">
    <property type="entry name" value="Ribonucl_H"/>
</dbReference>
<evidence type="ECO:0000313" key="6">
    <source>
        <dbReference type="EMBL" id="EFC50864.1"/>
    </source>
</evidence>
<keyword evidence="3 6" id="KW-0269">Exonuclease</keyword>
<dbReference type="InterPro" id="IPR036397">
    <property type="entry name" value="RNaseH_sf"/>
</dbReference>
<evidence type="ECO:0000256" key="3">
    <source>
        <dbReference type="ARBA" id="ARBA00022839"/>
    </source>
</evidence>
<evidence type="ECO:0000259" key="5">
    <source>
        <dbReference type="SMART" id="SM00479"/>
    </source>
</evidence>
<dbReference type="SMART" id="SM00479">
    <property type="entry name" value="EXOIII"/>
    <property type="match status" value="1"/>
</dbReference>
<accession>D2UX37</accession>
<dbReference type="PANTHER" id="PTHR23044:SF61">
    <property type="entry name" value="3'-5' EXORIBONUCLEASE 1-RELATED"/>
    <property type="match status" value="1"/>
</dbReference>
<dbReference type="KEGG" id="ngr:NAEGRDRAFT_77835"/>
<dbReference type="InterPro" id="IPR012337">
    <property type="entry name" value="RNaseH-like_sf"/>
</dbReference>
<gene>
    <name evidence="6" type="ORF">NAEGRDRAFT_77835</name>
</gene>
<feature type="compositionally biased region" description="Low complexity" evidence="4">
    <location>
        <begin position="1"/>
        <end position="15"/>
    </location>
</feature>
<organism evidence="7">
    <name type="scientific">Naegleria gruberi</name>
    <name type="common">Amoeba</name>
    <dbReference type="NCBI Taxonomy" id="5762"/>
    <lineage>
        <taxon>Eukaryota</taxon>
        <taxon>Discoba</taxon>
        <taxon>Heterolobosea</taxon>
        <taxon>Tetramitia</taxon>
        <taxon>Eutetramitia</taxon>
        <taxon>Vahlkampfiidae</taxon>
        <taxon>Naegleria</taxon>
    </lineage>
</organism>
<dbReference type="GO" id="GO:0000175">
    <property type="term" value="F:3'-5'-RNA exonuclease activity"/>
    <property type="evidence" value="ECO:0007669"/>
    <property type="project" value="InterPro"/>
</dbReference>
<dbReference type="AlphaFoldDB" id="D2UX37"/>
<dbReference type="InterPro" id="IPR051274">
    <property type="entry name" value="3-5_Exoribonuclease"/>
</dbReference>
<dbReference type="STRING" id="5762.D2UX37"/>
<proteinExistence type="predicted"/>
<dbReference type="eggNOG" id="KOG0542">
    <property type="taxonomic scope" value="Eukaryota"/>
</dbReference>
<dbReference type="OrthoDB" id="448399at2759"/>
<dbReference type="Proteomes" id="UP000006671">
    <property type="component" value="Unassembled WGS sequence"/>
</dbReference>
<evidence type="ECO:0000256" key="4">
    <source>
        <dbReference type="SAM" id="MobiDB-lite"/>
    </source>
</evidence>
<dbReference type="VEuPathDB" id="AmoebaDB:NAEGRDRAFT_77835"/>
<reference evidence="6 7" key="1">
    <citation type="journal article" date="2010" name="Cell">
        <title>The genome of Naegleria gruberi illuminates early eukaryotic versatility.</title>
        <authorList>
            <person name="Fritz-Laylin L.K."/>
            <person name="Prochnik S.E."/>
            <person name="Ginger M.L."/>
            <person name="Dacks J.B."/>
            <person name="Carpenter M.L."/>
            <person name="Field M.C."/>
            <person name="Kuo A."/>
            <person name="Paredez A."/>
            <person name="Chapman J."/>
            <person name="Pham J."/>
            <person name="Shu S."/>
            <person name="Neupane R."/>
            <person name="Cipriano M."/>
            <person name="Mancuso J."/>
            <person name="Tu H."/>
            <person name="Salamov A."/>
            <person name="Lindquist E."/>
            <person name="Shapiro H."/>
            <person name="Lucas S."/>
            <person name="Grigoriev I.V."/>
            <person name="Cande W.Z."/>
            <person name="Fulton C."/>
            <person name="Rokhsar D.S."/>
            <person name="Dawson S.C."/>
        </authorList>
    </citation>
    <scope>NUCLEOTIDE SEQUENCE [LARGE SCALE GENOMIC DNA]</scope>
    <source>
        <strain evidence="6 7">NEG-M</strain>
    </source>
</reference>
<feature type="compositionally biased region" description="Low complexity" evidence="4">
    <location>
        <begin position="91"/>
        <end position="101"/>
    </location>
</feature>
<evidence type="ECO:0000256" key="2">
    <source>
        <dbReference type="ARBA" id="ARBA00022801"/>
    </source>
</evidence>
<dbReference type="RefSeq" id="XP_002683608.1">
    <property type="nucleotide sequence ID" value="XM_002683562.1"/>
</dbReference>
<dbReference type="GeneID" id="8863673"/>
<sequence length="366" mass="42550">MRLDTPTSPSSSSSTLDQNSNAIQNSDYEDACIFPIEVNEEVQSSPFKRSPNHQYRNNRNQNKSPKNNNTTNFNQSTYTPNRFPSRHQKNKSYYSSSPPNNARKHKSKSYIDFDQFQQQNQFYEIHNGRHRYDYLVIIDFEATCDNGVNPVITRDNQEMIEFPFVVFDLASMEVIHKERYYVKPTWSDKLTPFCTQLTGITDEILEKEGISLSNAIQNFHNYVKKTFTDGKTFCILTDSEWDIKGLLIKEATTKGISFDSYFRTFYDLRKEYSKCYPYAFVRGLKSMVDQSGLSFVGQHHSGLCDCLTISEIVKRMIYDGHIFEEPIVVSDYYDPFRDNSFTEFIQKPVYNTTKSSGLYEKGFSSV</sequence>
<feature type="region of interest" description="Disordered" evidence="4">
    <location>
        <begin position="42"/>
        <end position="106"/>
    </location>
</feature>
<dbReference type="Pfam" id="PF00929">
    <property type="entry name" value="RNase_T"/>
    <property type="match status" value="1"/>
</dbReference>
<dbReference type="PANTHER" id="PTHR23044">
    <property type="entry name" value="3'-5' EXONUCLEASE ERI1-RELATED"/>
    <property type="match status" value="1"/>
</dbReference>
<dbReference type="Gene3D" id="3.30.420.10">
    <property type="entry name" value="Ribonuclease H-like superfamily/Ribonuclease H"/>
    <property type="match status" value="1"/>
</dbReference>
<keyword evidence="1" id="KW-0540">Nuclease</keyword>
<feature type="compositionally biased region" description="Low complexity" evidence="4">
    <location>
        <begin position="57"/>
        <end position="76"/>
    </location>
</feature>
<feature type="compositionally biased region" description="Polar residues" evidence="4">
    <location>
        <begin position="42"/>
        <end position="55"/>
    </location>
</feature>
<dbReference type="SUPFAM" id="SSF53098">
    <property type="entry name" value="Ribonuclease H-like"/>
    <property type="match status" value="1"/>
</dbReference>
<protein>
    <submittedName>
        <fullName evidence="6">Exonuclease family protein</fullName>
    </submittedName>
</protein>
<dbReference type="CDD" id="cd06133">
    <property type="entry name" value="ERI-1_3'hExo_like"/>
    <property type="match status" value="1"/>
</dbReference>
<feature type="region of interest" description="Disordered" evidence="4">
    <location>
        <begin position="1"/>
        <end position="20"/>
    </location>
</feature>
<evidence type="ECO:0000256" key="1">
    <source>
        <dbReference type="ARBA" id="ARBA00022722"/>
    </source>
</evidence>
<keyword evidence="7" id="KW-1185">Reference proteome</keyword>
<keyword evidence="2" id="KW-0378">Hydrolase</keyword>
<dbReference type="EMBL" id="GG738845">
    <property type="protein sequence ID" value="EFC50864.1"/>
    <property type="molecule type" value="Genomic_DNA"/>
</dbReference>